<proteinExistence type="inferred from homology"/>
<evidence type="ECO:0000313" key="3">
    <source>
        <dbReference type="Proteomes" id="UP000298416"/>
    </source>
</evidence>
<name>A0A8X9A632_SALSN</name>
<dbReference type="SUPFAM" id="SSF53756">
    <property type="entry name" value="UDP-Glycosyltransferase/glycogen phosphorylase"/>
    <property type="match status" value="1"/>
</dbReference>
<dbReference type="PANTHER" id="PTHR11926">
    <property type="entry name" value="GLUCOSYL/GLUCURONOSYL TRANSFERASES"/>
    <property type="match status" value="1"/>
</dbReference>
<dbReference type="GO" id="GO:0080043">
    <property type="term" value="F:quercetin 3-O-glucosyltransferase activity"/>
    <property type="evidence" value="ECO:0007669"/>
    <property type="project" value="TreeGrafter"/>
</dbReference>
<dbReference type="AlphaFoldDB" id="A0A8X9A632"/>
<comment type="similarity">
    <text evidence="1">Belongs to the UDP-glycosyltransferase family.</text>
</comment>
<reference evidence="2" key="1">
    <citation type="submission" date="2018-01" db="EMBL/GenBank/DDBJ databases">
        <authorList>
            <person name="Mao J.F."/>
        </authorList>
    </citation>
    <scope>NUCLEOTIDE SEQUENCE</scope>
    <source>
        <strain evidence="2">Huo1</strain>
        <tissue evidence="2">Leaf</tissue>
    </source>
</reference>
<dbReference type="GO" id="GO:0080044">
    <property type="term" value="F:quercetin 7-O-glucosyltransferase activity"/>
    <property type="evidence" value="ECO:0007669"/>
    <property type="project" value="TreeGrafter"/>
</dbReference>
<evidence type="ECO:0000256" key="1">
    <source>
        <dbReference type="ARBA" id="ARBA00009995"/>
    </source>
</evidence>
<dbReference type="Proteomes" id="UP000298416">
    <property type="component" value="Unassembled WGS sequence"/>
</dbReference>
<organism evidence="2">
    <name type="scientific">Salvia splendens</name>
    <name type="common">Scarlet sage</name>
    <dbReference type="NCBI Taxonomy" id="180675"/>
    <lineage>
        <taxon>Eukaryota</taxon>
        <taxon>Viridiplantae</taxon>
        <taxon>Streptophyta</taxon>
        <taxon>Embryophyta</taxon>
        <taxon>Tracheophyta</taxon>
        <taxon>Spermatophyta</taxon>
        <taxon>Magnoliopsida</taxon>
        <taxon>eudicotyledons</taxon>
        <taxon>Gunneridae</taxon>
        <taxon>Pentapetalae</taxon>
        <taxon>asterids</taxon>
        <taxon>lamiids</taxon>
        <taxon>Lamiales</taxon>
        <taxon>Lamiaceae</taxon>
        <taxon>Nepetoideae</taxon>
        <taxon>Mentheae</taxon>
        <taxon>Salviinae</taxon>
        <taxon>Salvia</taxon>
        <taxon>Salvia subgen. Calosphace</taxon>
        <taxon>core Calosphace</taxon>
    </lineage>
</organism>
<sequence>MVGMGCHINPMLNLCHLILHSRPYITVSFIITQEWLGLLGDTPSPPSSTTPDTWVLDVGRNRNIPVASFYTMSATVFSIFHHYDLVSQHRHSPPGVISSGVRFLWVGRGEEDLLQEKCGGRGIIVHQVTNSKMVVEDWGFGMRLKKEDDSLVRGDEIAELVLRVMDSEAKERRRRAKEMKEICKSASGVGGSSHLDLVAFIKDVCGC</sequence>
<dbReference type="EMBL" id="PNBA02000004">
    <property type="protein sequence ID" value="KAG6428189.1"/>
    <property type="molecule type" value="Genomic_DNA"/>
</dbReference>
<comment type="caution">
    <text evidence="2">The sequence shown here is derived from an EMBL/GenBank/DDBJ whole genome shotgun (WGS) entry which is preliminary data.</text>
</comment>
<dbReference type="PANTHER" id="PTHR11926:SF774">
    <property type="entry name" value="UDP-GLYCOSYLTRANSFERASE 85A1-RELATED"/>
    <property type="match status" value="1"/>
</dbReference>
<gene>
    <name evidence="2" type="ORF">SASPL_112440</name>
</gene>
<reference evidence="2" key="2">
    <citation type="submission" date="2020-08" db="EMBL/GenBank/DDBJ databases">
        <title>Plant Genome Project.</title>
        <authorList>
            <person name="Zhang R.-G."/>
        </authorList>
    </citation>
    <scope>NUCLEOTIDE SEQUENCE</scope>
    <source>
        <strain evidence="2">Huo1</strain>
        <tissue evidence="2">Leaf</tissue>
    </source>
</reference>
<dbReference type="Gene3D" id="3.40.50.2000">
    <property type="entry name" value="Glycogen Phosphorylase B"/>
    <property type="match status" value="3"/>
</dbReference>
<accession>A0A8X9A632</accession>
<evidence type="ECO:0000313" key="2">
    <source>
        <dbReference type="EMBL" id="KAG6428189.1"/>
    </source>
</evidence>
<keyword evidence="3" id="KW-1185">Reference proteome</keyword>
<protein>
    <submittedName>
        <fullName evidence="2">Uncharacterized protein</fullName>
    </submittedName>
</protein>